<evidence type="ECO:0000313" key="1">
    <source>
        <dbReference type="EMBL" id="ANP89179.1"/>
    </source>
</evidence>
<protein>
    <submittedName>
        <fullName evidence="1">Uncharacterized protein</fullName>
    </submittedName>
</protein>
<accession>A0A1B1CHN4</accession>
<dbReference type="EMBL" id="CP016287">
    <property type="protein sequence ID" value="ANP89179.1"/>
    <property type="molecule type" value="Genomic_DNA"/>
</dbReference>
<gene>
    <name evidence="1" type="ORF">BA011_25610</name>
</gene>
<reference evidence="1 2" key="1">
    <citation type="submission" date="2016-06" db="EMBL/GenBank/DDBJ databases">
        <title>Microsymbionts genomes from the relict species Vavilovia formosa.</title>
        <authorList>
            <person name="Chirak E."/>
            <person name="Kimeklis A."/>
            <person name="Andronov E."/>
        </authorList>
    </citation>
    <scope>NUCLEOTIDE SEQUENCE [LARGE SCALE GENOMIC DNA]</scope>
    <source>
        <strain evidence="1 2">Vaf10</strain>
        <plasmid evidence="2">Plasmid unnamed1</plasmid>
    </source>
</reference>
<geneLocation type="plasmid" evidence="1 2">
    <name>unnamed1</name>
</geneLocation>
<dbReference type="Proteomes" id="UP000092691">
    <property type="component" value="Plasmid unnamed1"/>
</dbReference>
<organism evidence="1 2">
    <name type="scientific">Rhizobium leguminosarum</name>
    <dbReference type="NCBI Taxonomy" id="384"/>
    <lineage>
        <taxon>Bacteria</taxon>
        <taxon>Pseudomonadati</taxon>
        <taxon>Pseudomonadota</taxon>
        <taxon>Alphaproteobacteria</taxon>
        <taxon>Hyphomicrobiales</taxon>
        <taxon>Rhizobiaceae</taxon>
        <taxon>Rhizobium/Agrobacterium group</taxon>
        <taxon>Rhizobium</taxon>
    </lineage>
</organism>
<sequence>MVLLGPSDQGFQGNEEGLPQLRQLIFHARRNLRIDGAPHEAVLLQMLQRLGQHLLRDVTDLAHQLVEAFLSVFQCLEGEQAPLIADTIEHASDRASRPGLLFRLVRFLGHAPSSVIVG</sequence>
<keyword evidence="1" id="KW-0614">Plasmid</keyword>
<proteinExistence type="predicted"/>
<evidence type="ECO:0000313" key="2">
    <source>
        <dbReference type="Proteomes" id="UP000092691"/>
    </source>
</evidence>
<dbReference type="AlphaFoldDB" id="A0A1B1CHN4"/>
<name>A0A1B1CHN4_RHILE</name>